<organism evidence="4 5">
    <name type="scientific">Sphingomonas ursincola</name>
    <dbReference type="NCBI Taxonomy" id="56361"/>
    <lineage>
        <taxon>Bacteria</taxon>
        <taxon>Pseudomonadati</taxon>
        <taxon>Pseudomonadota</taxon>
        <taxon>Alphaproteobacteria</taxon>
        <taxon>Sphingomonadales</taxon>
        <taxon>Sphingomonadaceae</taxon>
        <taxon>Sphingomonas</taxon>
    </lineage>
</organism>
<sequence length="294" mass="31713">MIIVAGATGDLGGRIVRELAGLGAPVAALVRTESSARHLEGMASQVRYADFDDVDSIARALNGVHCVVSALSGLEPVILGAQGRLLDAAVKAGVPRFIPSDYAIDFRQVPQGSNRNLNLRSAFLQRAESSGLRLTSVLNGAFMDMLTGTIPIVQHSIRRVIYWGSADQPMDFTTIADTARFTAHAAMDPDTPRWLRISGARVTVRDIAAATSRVRGRSYGILPVGTLGTLGLTIRLARLFAPGTPDDLYPAWQGMQYLRNLLAGEGLLATPLDNERYPSMTWTSLEAVLRQDTR</sequence>
<keyword evidence="2" id="KW-0560">Oxidoreductase</keyword>
<evidence type="ECO:0000256" key="2">
    <source>
        <dbReference type="ARBA" id="ARBA00023002"/>
    </source>
</evidence>
<dbReference type="PANTHER" id="PTHR47706">
    <property type="entry name" value="NMRA-LIKE FAMILY PROTEIN"/>
    <property type="match status" value="1"/>
</dbReference>
<dbReference type="EMBL" id="VDES01000002">
    <property type="protein sequence ID" value="MBA1375019.1"/>
    <property type="molecule type" value="Genomic_DNA"/>
</dbReference>
<gene>
    <name evidence="4" type="ORF">FG486_11780</name>
</gene>
<evidence type="ECO:0000313" key="5">
    <source>
        <dbReference type="Proteomes" id="UP000589292"/>
    </source>
</evidence>
<evidence type="ECO:0000259" key="3">
    <source>
        <dbReference type="Pfam" id="PF05368"/>
    </source>
</evidence>
<protein>
    <submittedName>
        <fullName evidence="4">NmrA family protein</fullName>
    </submittedName>
</protein>
<dbReference type="Pfam" id="PF05368">
    <property type="entry name" value="NmrA"/>
    <property type="match status" value="1"/>
</dbReference>
<name>A0A7V8REK0_9SPHN</name>
<reference evidence="4 5" key="1">
    <citation type="journal article" date="1994" name="Int. J. Syst. Bacteriol.">
        <title>Phylogenetic positions of novel aerobic, bacteriochlorophyll a-containing bacteria and description of Roseococcus thiosulfatophilus gen. nov., sp. nov., Erythromicrobium ramosum gen. nov., sp. nov., and Erythrobacter litoralis sp. nov.</title>
        <authorList>
            <person name="Yurkov V."/>
            <person name="Stackebrandt E."/>
            <person name="Holmes A."/>
            <person name="Fuerst J.A."/>
            <person name="Hugenholtz P."/>
            <person name="Golecki J."/>
            <person name="Gad'on N."/>
            <person name="Gorlenko V.M."/>
            <person name="Kompantseva E.I."/>
            <person name="Drews G."/>
        </authorList>
    </citation>
    <scope>NUCLEOTIDE SEQUENCE [LARGE SCALE GENOMIC DNA]</scope>
    <source>
        <strain evidence="4 5">KR-99</strain>
    </source>
</reference>
<keyword evidence="1" id="KW-0521">NADP</keyword>
<keyword evidence="5" id="KW-1185">Reference proteome</keyword>
<evidence type="ECO:0000313" key="4">
    <source>
        <dbReference type="EMBL" id="MBA1375019.1"/>
    </source>
</evidence>
<evidence type="ECO:0000256" key="1">
    <source>
        <dbReference type="ARBA" id="ARBA00022857"/>
    </source>
</evidence>
<dbReference type="Gene3D" id="3.40.50.720">
    <property type="entry name" value="NAD(P)-binding Rossmann-like Domain"/>
    <property type="match status" value="1"/>
</dbReference>
<comment type="caution">
    <text evidence="4">The sequence shown here is derived from an EMBL/GenBank/DDBJ whole genome shotgun (WGS) entry which is preliminary data.</text>
</comment>
<dbReference type="Proteomes" id="UP000589292">
    <property type="component" value="Unassembled WGS sequence"/>
</dbReference>
<dbReference type="SUPFAM" id="SSF51735">
    <property type="entry name" value="NAD(P)-binding Rossmann-fold domains"/>
    <property type="match status" value="1"/>
</dbReference>
<dbReference type="RefSeq" id="WP_181267621.1">
    <property type="nucleotide sequence ID" value="NZ_BAAAGB010000001.1"/>
</dbReference>
<dbReference type="PANTHER" id="PTHR47706:SF1">
    <property type="entry name" value="CIPA-LIKE, PUTATIVE (AFU_ORTHOLOGUE AFUA_1G12460)-RELATED"/>
    <property type="match status" value="1"/>
</dbReference>
<accession>A0A7V8REK0</accession>
<dbReference type="InterPro" id="IPR051609">
    <property type="entry name" value="NmrA/Isoflavone_reductase-like"/>
</dbReference>
<dbReference type="AlphaFoldDB" id="A0A7V8REK0"/>
<dbReference type="InterPro" id="IPR036291">
    <property type="entry name" value="NAD(P)-bd_dom_sf"/>
</dbReference>
<feature type="domain" description="NmrA-like" evidence="3">
    <location>
        <begin position="2"/>
        <end position="218"/>
    </location>
</feature>
<proteinExistence type="predicted"/>
<dbReference type="InterPro" id="IPR008030">
    <property type="entry name" value="NmrA-like"/>
</dbReference>
<dbReference type="GO" id="GO:0016491">
    <property type="term" value="F:oxidoreductase activity"/>
    <property type="evidence" value="ECO:0007669"/>
    <property type="project" value="UniProtKB-KW"/>
</dbReference>